<sequence>MSSSSHTASSAARRPRFKQLNLDPLSRVIYTQAFTALKPLRNAKIEDTKAARTVVVKEHRAQLSTLVSTVSAADAEGLTEHQKLALNLGKVTALFSNRLSAPLRNGVPQRPTVPGPTVAIGRKRGASPAAAPTPEKQIKDEPLDDDEPCSSTIAASTNETLSSLLEAQLNSILTAAVPPFSTTVPRPTTVARPVTVVRRAAPGAGQPPVKVVVANRRNGAAAPVVVAARRPTVPARTTVPANKTTVPANKTTVPSAAPVVVSRPSVNAYRPRLSTGGRAVPGPVDRPTVRVKRPIVPGQRSVQLATLIAEKPSDKGEFLIKGKLSKRLAMHRDACYGILDRDKPEIHPSHACPFCGLMVTGAERQDHVKETHPDQYIEFTPYLCILMECDYRTTSRAAVRKHCMQVHTPLFDKWETAGRLLLDNDTVCPLCEDPIPIRNLRELRLHVKATHDTMPAILCGSCCEPCTSTSELFLHWVNSPFCDGNAKLLDCRQESFLALFA</sequence>
<accession>A0A8R1YKU8</accession>
<dbReference type="AlphaFoldDB" id="A0A454XJ81"/>
<keyword evidence="2" id="KW-1185">Reference proteome</keyword>
<evidence type="ECO:0000313" key="2">
    <source>
        <dbReference type="Proteomes" id="UP000005239"/>
    </source>
</evidence>
<gene>
    <name evidence="1" type="primary">WBGene00107693</name>
</gene>
<dbReference type="SMART" id="SM00355">
    <property type="entry name" value="ZnF_C2H2"/>
    <property type="match status" value="3"/>
</dbReference>
<name>A0A454XJ81_PRIPA</name>
<proteinExistence type="predicted"/>
<reference evidence="1" key="2">
    <citation type="submission" date="2022-06" db="UniProtKB">
        <authorList>
            <consortium name="EnsemblMetazoa"/>
        </authorList>
    </citation>
    <scope>IDENTIFICATION</scope>
    <source>
        <strain evidence="1">PS312</strain>
    </source>
</reference>
<evidence type="ECO:0000313" key="1">
    <source>
        <dbReference type="EnsemblMetazoa" id="PPA18139.1"/>
    </source>
</evidence>
<dbReference type="EnsemblMetazoa" id="PPA18139.1">
    <property type="protein sequence ID" value="PPA18139.1"/>
    <property type="gene ID" value="WBGene00107693"/>
</dbReference>
<protein>
    <submittedName>
        <fullName evidence="1">Uncharacterized protein</fullName>
    </submittedName>
</protein>
<dbReference type="InterPro" id="IPR013087">
    <property type="entry name" value="Znf_C2H2_type"/>
</dbReference>
<dbReference type="Proteomes" id="UP000005239">
    <property type="component" value="Unassembled WGS sequence"/>
</dbReference>
<accession>A0A454XJ81</accession>
<reference evidence="2" key="1">
    <citation type="journal article" date="2008" name="Nat. Genet.">
        <title>The Pristionchus pacificus genome provides a unique perspective on nematode lifestyle and parasitism.</title>
        <authorList>
            <person name="Dieterich C."/>
            <person name="Clifton S.W."/>
            <person name="Schuster L.N."/>
            <person name="Chinwalla A."/>
            <person name="Delehaunty K."/>
            <person name="Dinkelacker I."/>
            <person name="Fulton L."/>
            <person name="Fulton R."/>
            <person name="Godfrey J."/>
            <person name="Minx P."/>
            <person name="Mitreva M."/>
            <person name="Roeseler W."/>
            <person name="Tian H."/>
            <person name="Witte H."/>
            <person name="Yang S.P."/>
            <person name="Wilson R.K."/>
            <person name="Sommer R.J."/>
        </authorList>
    </citation>
    <scope>NUCLEOTIDE SEQUENCE [LARGE SCALE GENOMIC DNA]</scope>
    <source>
        <strain evidence="2">PS312</strain>
    </source>
</reference>
<organism evidence="1 2">
    <name type="scientific">Pristionchus pacificus</name>
    <name type="common">Parasitic nematode worm</name>
    <dbReference type="NCBI Taxonomy" id="54126"/>
    <lineage>
        <taxon>Eukaryota</taxon>
        <taxon>Metazoa</taxon>
        <taxon>Ecdysozoa</taxon>
        <taxon>Nematoda</taxon>
        <taxon>Chromadorea</taxon>
        <taxon>Rhabditida</taxon>
        <taxon>Rhabditina</taxon>
        <taxon>Diplogasteromorpha</taxon>
        <taxon>Diplogasteroidea</taxon>
        <taxon>Neodiplogasteridae</taxon>
        <taxon>Pristionchus</taxon>
    </lineage>
</organism>